<protein>
    <submittedName>
        <fullName evidence="3">Uncharacterized protein</fullName>
    </submittedName>
</protein>
<dbReference type="Pfam" id="PF13516">
    <property type="entry name" value="LRR_6"/>
    <property type="match status" value="3"/>
</dbReference>
<name>A0A2K3D8J9_CHLRE</name>
<dbReference type="Proteomes" id="UP000006906">
    <property type="component" value="Chromosome 11"/>
</dbReference>
<accession>A0A2K3D8J9</accession>
<evidence type="ECO:0000256" key="2">
    <source>
        <dbReference type="SAM" id="MobiDB-lite"/>
    </source>
</evidence>
<feature type="region of interest" description="Disordered" evidence="2">
    <location>
        <begin position="495"/>
        <end position="533"/>
    </location>
</feature>
<dbReference type="OrthoDB" id="120976at2759"/>
<dbReference type="InterPro" id="IPR001611">
    <property type="entry name" value="Leu-rich_rpt"/>
</dbReference>
<organism evidence="3 4">
    <name type="scientific">Chlamydomonas reinhardtii</name>
    <name type="common">Chlamydomonas smithii</name>
    <dbReference type="NCBI Taxonomy" id="3055"/>
    <lineage>
        <taxon>Eukaryota</taxon>
        <taxon>Viridiplantae</taxon>
        <taxon>Chlorophyta</taxon>
        <taxon>core chlorophytes</taxon>
        <taxon>Chlorophyceae</taxon>
        <taxon>CS clade</taxon>
        <taxon>Chlamydomonadales</taxon>
        <taxon>Chlamydomonadaceae</taxon>
        <taxon>Chlamydomonas</taxon>
    </lineage>
</organism>
<evidence type="ECO:0000313" key="4">
    <source>
        <dbReference type="Proteomes" id="UP000006906"/>
    </source>
</evidence>
<evidence type="ECO:0000256" key="1">
    <source>
        <dbReference type="ARBA" id="ARBA00004430"/>
    </source>
</evidence>
<dbReference type="GO" id="GO:0005096">
    <property type="term" value="F:GTPase activator activity"/>
    <property type="evidence" value="ECO:0007669"/>
    <property type="project" value="InterPro"/>
</dbReference>
<comment type="subcellular location">
    <subcellularLocation>
        <location evidence="1">Cytoplasm</location>
        <location evidence="1">Cytoskeleton</location>
        <location evidence="1">Cilium axoneme</location>
    </subcellularLocation>
</comment>
<dbReference type="GeneID" id="5722908"/>
<dbReference type="InterPro" id="IPR045203">
    <property type="entry name" value="RanGAP1/2"/>
</dbReference>
<dbReference type="RefSeq" id="XP_042919699.1">
    <property type="nucleotide sequence ID" value="XM_043067694.1"/>
</dbReference>
<reference evidence="3 4" key="1">
    <citation type="journal article" date="2007" name="Science">
        <title>The Chlamydomonas genome reveals the evolution of key animal and plant functions.</title>
        <authorList>
            <person name="Merchant S.S."/>
            <person name="Prochnik S.E."/>
            <person name="Vallon O."/>
            <person name="Harris E.H."/>
            <person name="Karpowicz S.J."/>
            <person name="Witman G.B."/>
            <person name="Terry A."/>
            <person name="Salamov A."/>
            <person name="Fritz-Laylin L.K."/>
            <person name="Marechal-Drouard L."/>
            <person name="Marshall W.F."/>
            <person name="Qu L.H."/>
            <person name="Nelson D.R."/>
            <person name="Sanderfoot A.A."/>
            <person name="Spalding M.H."/>
            <person name="Kapitonov V.V."/>
            <person name="Ren Q."/>
            <person name="Ferris P."/>
            <person name="Lindquist E."/>
            <person name="Shapiro H."/>
            <person name="Lucas S.M."/>
            <person name="Grimwood J."/>
            <person name="Schmutz J."/>
            <person name="Cardol P."/>
            <person name="Cerutti H."/>
            <person name="Chanfreau G."/>
            <person name="Chen C.L."/>
            <person name="Cognat V."/>
            <person name="Croft M.T."/>
            <person name="Dent R."/>
            <person name="Dutcher S."/>
            <person name="Fernandez E."/>
            <person name="Fukuzawa H."/>
            <person name="Gonzalez-Ballester D."/>
            <person name="Gonzalez-Halphen D."/>
            <person name="Hallmann A."/>
            <person name="Hanikenne M."/>
            <person name="Hippler M."/>
            <person name="Inwood W."/>
            <person name="Jabbari K."/>
            <person name="Kalanon M."/>
            <person name="Kuras R."/>
            <person name="Lefebvre P.A."/>
            <person name="Lemaire S.D."/>
            <person name="Lobanov A.V."/>
            <person name="Lohr M."/>
            <person name="Manuell A."/>
            <person name="Meier I."/>
            <person name="Mets L."/>
            <person name="Mittag M."/>
            <person name="Mittelmeier T."/>
            <person name="Moroney J.V."/>
            <person name="Moseley J."/>
            <person name="Napoli C."/>
            <person name="Nedelcu A.M."/>
            <person name="Niyogi K."/>
            <person name="Novoselov S.V."/>
            <person name="Paulsen I.T."/>
            <person name="Pazour G."/>
            <person name="Purton S."/>
            <person name="Ral J.P."/>
            <person name="Riano-Pachon D.M."/>
            <person name="Riekhof W."/>
            <person name="Rymarquis L."/>
            <person name="Schroda M."/>
            <person name="Stern D."/>
            <person name="Umen J."/>
            <person name="Willows R."/>
            <person name="Wilson N."/>
            <person name="Zimmer S.L."/>
            <person name="Allmer J."/>
            <person name="Balk J."/>
            <person name="Bisova K."/>
            <person name="Chen C.J."/>
            <person name="Elias M."/>
            <person name="Gendler K."/>
            <person name="Hauser C."/>
            <person name="Lamb M.R."/>
            <person name="Ledford H."/>
            <person name="Long J.C."/>
            <person name="Minagawa J."/>
            <person name="Page M.D."/>
            <person name="Pan J."/>
            <person name="Pootakham W."/>
            <person name="Roje S."/>
            <person name="Rose A."/>
            <person name="Stahlberg E."/>
            <person name="Terauchi A.M."/>
            <person name="Yang P."/>
            <person name="Ball S."/>
            <person name="Bowler C."/>
            <person name="Dieckmann C.L."/>
            <person name="Gladyshev V.N."/>
            <person name="Green P."/>
            <person name="Jorgensen R."/>
            <person name="Mayfield S."/>
            <person name="Mueller-Roeber B."/>
            <person name="Rajamani S."/>
            <person name="Sayre R.T."/>
            <person name="Brokstein P."/>
            <person name="Dubchak I."/>
            <person name="Goodstein D."/>
            <person name="Hornick L."/>
            <person name="Huang Y.W."/>
            <person name="Jhaveri J."/>
            <person name="Luo Y."/>
            <person name="Martinez D."/>
            <person name="Ngau W.C."/>
            <person name="Otillar B."/>
            <person name="Poliakov A."/>
            <person name="Porter A."/>
            <person name="Szajkowski L."/>
            <person name="Werner G."/>
            <person name="Zhou K."/>
            <person name="Grigoriev I.V."/>
            <person name="Rokhsar D.S."/>
            <person name="Grossman A.R."/>
        </authorList>
    </citation>
    <scope>NUCLEOTIDE SEQUENCE [LARGE SCALE GENOMIC DNA]</scope>
    <source>
        <strain evidence="4">CC-503</strain>
    </source>
</reference>
<dbReference type="SUPFAM" id="SSF52047">
    <property type="entry name" value="RNI-like"/>
    <property type="match status" value="1"/>
</dbReference>
<dbReference type="Gene3D" id="3.80.10.10">
    <property type="entry name" value="Ribonuclease Inhibitor"/>
    <property type="match status" value="1"/>
</dbReference>
<feature type="compositionally biased region" description="Acidic residues" evidence="2">
    <location>
        <begin position="501"/>
        <end position="518"/>
    </location>
</feature>
<dbReference type="GO" id="GO:0005930">
    <property type="term" value="C:axoneme"/>
    <property type="evidence" value="ECO:0007669"/>
    <property type="project" value="UniProtKB-SubCell"/>
</dbReference>
<dbReference type="PANTHER" id="PTHR46761:SF2">
    <property type="entry name" value="RAN GTPASE-ACTIVATING PROTEIN 1"/>
    <property type="match status" value="1"/>
</dbReference>
<dbReference type="ExpressionAtlas" id="A0A2K3D8J9">
    <property type="expression patterns" value="baseline and differential"/>
</dbReference>
<dbReference type="EMBL" id="CM008972">
    <property type="protein sequence ID" value="PNW76861.1"/>
    <property type="molecule type" value="Genomic_DNA"/>
</dbReference>
<dbReference type="Gramene" id="PNW76861">
    <property type="protein sequence ID" value="PNW76861"/>
    <property type="gene ID" value="CHLRE_11g479250v5"/>
</dbReference>
<dbReference type="OMA" id="TCIAAKQ"/>
<dbReference type="KEGG" id="cre:CHLRE_11g479250v5"/>
<dbReference type="PANTHER" id="PTHR46761">
    <property type="entry name" value="RAN GTPASE-ACTIVATING PROTEIN 1"/>
    <property type="match status" value="1"/>
</dbReference>
<gene>
    <name evidence="3" type="ORF">CHLRE_11g479250v5</name>
</gene>
<dbReference type="STRING" id="3055.A0A2K3D8J9"/>
<dbReference type="Gene3D" id="1.10.246.200">
    <property type="entry name" value="WPP domain"/>
    <property type="match status" value="1"/>
</dbReference>
<dbReference type="SMART" id="SM00368">
    <property type="entry name" value="LRR_RI"/>
    <property type="match status" value="9"/>
</dbReference>
<dbReference type="InterPro" id="IPR032675">
    <property type="entry name" value="LRR_dom_sf"/>
</dbReference>
<sequence>MTAWSLTPAQREDVVQRLVSNICALAHVQGLELSAEVAAVAAAAIEKKAYTAAEVAARTTTGNRPLAETTSGYARKLGELVIQTVKDGGKVEGVAMPGAAIAAAGTVTHVDLTGSRDFLTADATEQLLAALLAPGSGVSTIRFSTKSFGRDAAAVAARAIAAVSGVLRDADISDVIAGRPEDEALEVLRVLSGALAGAPQLTALNLSDNALGEKGVRACEAVLKGKAPLESLSLQNVGLSVHACRATAELLADPSSLRRLQLFNNMSGDEGAAHIAGLLARAPRMEDIRFASSRVGPAGGIALAQGLMSGSCLVRLDFSDNPLTAEAAPALAAALARQPALRVLNLNDTGLGPDGVAALCGGLLQSYAAAEATGQPRQQLEELGLALNEVDPTAAKAVAALVAAHARSLRSVNLRENELGDRGAVTLARALVALAAPQSVDLVGNQIRRVGAVAAAKAVAGKASLQLLALDENEISEAGLDELRSVMAAAGKAAALGPLDDNMEEDDEEEEEEEEDAGNDFGLSDLLSRAAIN</sequence>
<keyword evidence="4" id="KW-1185">Reference proteome</keyword>
<dbReference type="InterPro" id="IPR038214">
    <property type="entry name" value="WPP_sf"/>
</dbReference>
<dbReference type="InParanoid" id="A0A2K3D8J9"/>
<proteinExistence type="predicted"/>
<evidence type="ECO:0000313" key="3">
    <source>
        <dbReference type="EMBL" id="PNW76861.1"/>
    </source>
</evidence>
<dbReference type="GO" id="GO:0005635">
    <property type="term" value="C:nuclear envelope"/>
    <property type="evidence" value="ECO:0000318"/>
    <property type="project" value="GO_Central"/>
</dbReference>
<dbReference type="AlphaFoldDB" id="A0A2K3D8J9"/>